<dbReference type="PANTHER" id="PTHR43214:SF44">
    <property type="entry name" value="TWO-COMPONENT RESPONSE REGULATOR"/>
    <property type="match status" value="1"/>
</dbReference>
<dbReference type="SUPFAM" id="SSF46894">
    <property type="entry name" value="C-terminal effector domain of the bipartite response regulators"/>
    <property type="match status" value="1"/>
</dbReference>
<evidence type="ECO:0000256" key="2">
    <source>
        <dbReference type="PROSITE-ProRule" id="PRU00169"/>
    </source>
</evidence>
<dbReference type="InterPro" id="IPR011006">
    <property type="entry name" value="CheY-like_superfamily"/>
</dbReference>
<dbReference type="InterPro" id="IPR000792">
    <property type="entry name" value="Tscrpt_reg_LuxR_C"/>
</dbReference>
<comment type="caution">
    <text evidence="2">Lacks conserved residue(s) required for the propagation of feature annotation.</text>
</comment>
<evidence type="ECO:0000259" key="4">
    <source>
        <dbReference type="PROSITE" id="PS50110"/>
    </source>
</evidence>
<dbReference type="Gene3D" id="3.40.50.2300">
    <property type="match status" value="1"/>
</dbReference>
<dbReference type="InterPro" id="IPR016032">
    <property type="entry name" value="Sig_transdc_resp-reg_C-effctor"/>
</dbReference>
<evidence type="ECO:0000256" key="1">
    <source>
        <dbReference type="ARBA" id="ARBA00023125"/>
    </source>
</evidence>
<feature type="domain" description="HTH luxR-type" evidence="3">
    <location>
        <begin position="144"/>
        <end position="209"/>
    </location>
</feature>
<dbReference type="PANTHER" id="PTHR43214">
    <property type="entry name" value="TWO-COMPONENT RESPONSE REGULATOR"/>
    <property type="match status" value="1"/>
</dbReference>
<dbReference type="EMBL" id="SNWI01000003">
    <property type="protein sequence ID" value="TDO03419.1"/>
    <property type="molecule type" value="Genomic_DNA"/>
</dbReference>
<reference evidence="5 6" key="1">
    <citation type="submission" date="2019-03" db="EMBL/GenBank/DDBJ databases">
        <title>Freshwater and sediment microbial communities from various areas in North America, analyzing microbe dynamics in response to fracking.</title>
        <authorList>
            <person name="Lamendella R."/>
        </authorList>
    </citation>
    <scope>NUCLEOTIDE SEQUENCE [LARGE SCALE GENOMIC DNA]</scope>
    <source>
        <strain evidence="5 6">114D</strain>
    </source>
</reference>
<proteinExistence type="predicted"/>
<dbReference type="Proteomes" id="UP000294848">
    <property type="component" value="Unassembled WGS sequence"/>
</dbReference>
<dbReference type="PRINTS" id="PR00038">
    <property type="entry name" value="HTHLUXR"/>
</dbReference>
<dbReference type="InterPro" id="IPR039420">
    <property type="entry name" value="WalR-like"/>
</dbReference>
<dbReference type="GO" id="GO:0006355">
    <property type="term" value="P:regulation of DNA-templated transcription"/>
    <property type="evidence" value="ECO:0007669"/>
    <property type="project" value="InterPro"/>
</dbReference>
<evidence type="ECO:0000259" key="3">
    <source>
        <dbReference type="PROSITE" id="PS50043"/>
    </source>
</evidence>
<dbReference type="PROSITE" id="PS50043">
    <property type="entry name" value="HTH_LUXR_2"/>
    <property type="match status" value="1"/>
</dbReference>
<dbReference type="GO" id="GO:0000160">
    <property type="term" value="P:phosphorelay signal transduction system"/>
    <property type="evidence" value="ECO:0007669"/>
    <property type="project" value="InterPro"/>
</dbReference>
<dbReference type="CDD" id="cd06170">
    <property type="entry name" value="LuxR_C_like"/>
    <property type="match status" value="1"/>
</dbReference>
<dbReference type="GO" id="GO:0003677">
    <property type="term" value="F:DNA binding"/>
    <property type="evidence" value="ECO:0007669"/>
    <property type="project" value="UniProtKB-KW"/>
</dbReference>
<evidence type="ECO:0000313" key="6">
    <source>
        <dbReference type="Proteomes" id="UP000294848"/>
    </source>
</evidence>
<evidence type="ECO:0000313" key="5">
    <source>
        <dbReference type="EMBL" id="TDO03419.1"/>
    </source>
</evidence>
<gene>
    <name evidence="5" type="ORF">DET52_103364</name>
</gene>
<sequence>MHSSKKINICISYDQRLMAESLASVLDKEKEIHVLEVMPNRLTPLLEHIRTNPPDLIITELSYISPQGIEMIKCICHAAPKLRVLIISGLICHNFLETLMQLANGYLLRTCSTQKLILSIHEIMDSGKYLCPELINTLMKNDQHDLIHQSLTSREKEILAFWGKSENTLQIAKALNISPPTVRTHLKNIRTKFGSSNPMKMMIHACKENMLNGDYHPLCAYCKSFCTLPTDFYA</sequence>
<dbReference type="InterPro" id="IPR001789">
    <property type="entry name" value="Sig_transdc_resp-reg_receiver"/>
</dbReference>
<dbReference type="SUPFAM" id="SSF52172">
    <property type="entry name" value="CheY-like"/>
    <property type="match status" value="1"/>
</dbReference>
<dbReference type="AlphaFoldDB" id="A0A4V3BYN8"/>
<protein>
    <submittedName>
        <fullName evidence="5">LuxR family two component transcriptional regulator</fullName>
    </submittedName>
</protein>
<dbReference type="OrthoDB" id="1123107at2"/>
<organism evidence="5 6">
    <name type="scientific">Sunxiuqinia elliptica</name>
    <dbReference type="NCBI Taxonomy" id="655355"/>
    <lineage>
        <taxon>Bacteria</taxon>
        <taxon>Pseudomonadati</taxon>
        <taxon>Bacteroidota</taxon>
        <taxon>Bacteroidia</taxon>
        <taxon>Marinilabiliales</taxon>
        <taxon>Prolixibacteraceae</taxon>
        <taxon>Sunxiuqinia</taxon>
    </lineage>
</organism>
<dbReference type="PROSITE" id="PS50110">
    <property type="entry name" value="RESPONSE_REGULATORY"/>
    <property type="match status" value="1"/>
</dbReference>
<dbReference type="SMART" id="SM00421">
    <property type="entry name" value="HTH_LUXR"/>
    <property type="match status" value="1"/>
</dbReference>
<name>A0A4V3BYN8_9BACT</name>
<accession>A0A4V3BYN8</accession>
<comment type="caution">
    <text evidence="5">The sequence shown here is derived from an EMBL/GenBank/DDBJ whole genome shotgun (WGS) entry which is preliminary data.</text>
</comment>
<keyword evidence="1" id="KW-0238">DNA-binding</keyword>
<dbReference type="Pfam" id="PF00196">
    <property type="entry name" value="GerE"/>
    <property type="match status" value="1"/>
</dbReference>
<feature type="domain" description="Response regulatory" evidence="4">
    <location>
        <begin position="8"/>
        <end position="124"/>
    </location>
</feature>